<dbReference type="PROSITE" id="PS00802">
    <property type="entry name" value="TRANSKETOLASE_2"/>
    <property type="match status" value="1"/>
</dbReference>
<feature type="binding site" evidence="16">
    <location>
        <position position="534"/>
    </location>
    <ligand>
        <name>substrate</name>
    </ligand>
</feature>
<feature type="binding site" evidence="16">
    <location>
        <position position="487"/>
    </location>
    <ligand>
        <name>substrate</name>
    </ligand>
</feature>
<dbReference type="SMART" id="SM00861">
    <property type="entry name" value="Transket_pyr"/>
    <property type="match status" value="1"/>
</dbReference>
<dbReference type="Gene3D" id="3.40.50.970">
    <property type="match status" value="2"/>
</dbReference>
<evidence type="ECO:0000256" key="4">
    <source>
        <dbReference type="ARBA" id="ARBA00002931"/>
    </source>
</evidence>
<comment type="cofactor">
    <cofactor evidence="17">
        <name>thiamine diphosphate</name>
        <dbReference type="ChEBI" id="CHEBI:58937"/>
    </cofactor>
    <text evidence="17">Binds 1 thiamine pyrophosphate per subunit. During the reaction, the substrate forms a covalent intermediate with the cofactor.</text>
</comment>
<dbReference type="NCBIfam" id="TIGR00232">
    <property type="entry name" value="tktlase_bact"/>
    <property type="match status" value="1"/>
</dbReference>
<dbReference type="InterPro" id="IPR020826">
    <property type="entry name" value="Transketolase_BS"/>
</dbReference>
<feature type="binding site" evidence="17">
    <location>
        <begin position="124"/>
        <end position="126"/>
    </location>
    <ligand>
        <name>thiamine diphosphate</name>
        <dbReference type="ChEBI" id="CHEBI:58937"/>
    </ligand>
</feature>
<dbReference type="PANTHER" id="PTHR43522">
    <property type="entry name" value="TRANSKETOLASE"/>
    <property type="match status" value="1"/>
</dbReference>
<proteinExistence type="inferred from homology"/>
<dbReference type="PANTHER" id="PTHR43522:SF2">
    <property type="entry name" value="TRANSKETOLASE 1-RELATED"/>
    <property type="match status" value="1"/>
</dbReference>
<evidence type="ECO:0000256" key="12">
    <source>
        <dbReference type="ARBA" id="ARBA00023052"/>
    </source>
</evidence>
<comment type="subunit">
    <text evidence="6 20">Homodimer.</text>
</comment>
<feature type="binding site" evidence="18">
    <location>
        <position position="192"/>
    </location>
    <ligand>
        <name>Mg(2+)</name>
        <dbReference type="ChEBI" id="CHEBI:18420"/>
    </ligand>
</feature>
<evidence type="ECO:0000256" key="15">
    <source>
        <dbReference type="PIRSR" id="PIRSR605478-1"/>
    </source>
</evidence>
<dbReference type="GO" id="GO:0005829">
    <property type="term" value="C:cytosol"/>
    <property type="evidence" value="ECO:0007669"/>
    <property type="project" value="TreeGrafter"/>
</dbReference>
<dbReference type="InterPro" id="IPR005478">
    <property type="entry name" value="Transketolase_bac-like"/>
</dbReference>
<dbReference type="FunFam" id="3.40.50.970:FF:000004">
    <property type="entry name" value="Transketolase"/>
    <property type="match status" value="1"/>
</dbReference>
<evidence type="ECO:0000256" key="8">
    <source>
        <dbReference type="ARBA" id="ARBA00022679"/>
    </source>
</evidence>
<reference evidence="22 23" key="1">
    <citation type="journal article" date="2018" name="J. Microbiol.">
        <title>Baekduia soli gen. nov., sp. nov., a novel bacterium isolated from the soil of Baekdu Mountain and proposal of a novel family name, Baekduiaceae fam. nov.</title>
        <authorList>
            <person name="An D.S."/>
            <person name="Siddiqi M.Z."/>
            <person name="Kim K.H."/>
            <person name="Yu H.S."/>
            <person name="Im W.T."/>
        </authorList>
    </citation>
    <scope>NUCLEOTIDE SEQUENCE [LARGE SCALE GENOMIC DNA]</scope>
    <source>
        <strain evidence="22 23">BR7-21</strain>
    </source>
</reference>
<dbReference type="RefSeq" id="WP_146916667.1">
    <property type="nucleotide sequence ID" value="NZ_CP042430.1"/>
</dbReference>
<name>A0A5B8U1Q2_9ACTN</name>
<dbReference type="Pfam" id="PF22613">
    <property type="entry name" value="Transketolase_C_1"/>
    <property type="match status" value="1"/>
</dbReference>
<feature type="site" description="Important for catalytic activity" evidence="19">
    <location>
        <position position="269"/>
    </location>
</feature>
<dbReference type="KEGG" id="bsol:FSW04_04395"/>
<feature type="binding site" evidence="17">
    <location>
        <position position="73"/>
    </location>
    <ligand>
        <name>thiamine diphosphate</name>
        <dbReference type="ChEBI" id="CHEBI:58937"/>
    </ligand>
</feature>
<feature type="binding site" evidence="17">
    <location>
        <position position="163"/>
    </location>
    <ligand>
        <name>thiamine diphosphate</name>
        <dbReference type="ChEBI" id="CHEBI:58937"/>
    </ligand>
</feature>
<dbReference type="InterPro" id="IPR009014">
    <property type="entry name" value="Transketo_C/PFOR_II"/>
</dbReference>
<keyword evidence="9 18" id="KW-0479">Metal-binding</keyword>
<evidence type="ECO:0000256" key="10">
    <source>
        <dbReference type="ARBA" id="ARBA00022837"/>
    </source>
</evidence>
<dbReference type="Gene3D" id="3.40.50.920">
    <property type="match status" value="1"/>
</dbReference>
<dbReference type="GO" id="GO:0006098">
    <property type="term" value="P:pentose-phosphate shunt"/>
    <property type="evidence" value="ECO:0007669"/>
    <property type="project" value="TreeGrafter"/>
</dbReference>
<gene>
    <name evidence="22" type="primary">tkt</name>
    <name evidence="22" type="ORF">FSW04_04395</name>
</gene>
<dbReference type="InterPro" id="IPR005475">
    <property type="entry name" value="Transketolase-like_Pyr-bd"/>
</dbReference>
<comment type="function">
    <text evidence="4 20">Catalyzes the transfer of a two-carbon ketol group from a ketose donor to an aldose acceptor, via a covalent intermediate with the cofactor thiamine pyrophosphate.</text>
</comment>
<comment type="cofactor">
    <cofactor evidence="2">
        <name>Mn(2+)</name>
        <dbReference type="ChEBI" id="CHEBI:29035"/>
    </cofactor>
</comment>
<dbReference type="Proteomes" id="UP000321805">
    <property type="component" value="Chromosome"/>
</dbReference>
<dbReference type="InterPro" id="IPR033247">
    <property type="entry name" value="Transketolase_fam"/>
</dbReference>
<evidence type="ECO:0000256" key="6">
    <source>
        <dbReference type="ARBA" id="ARBA00011738"/>
    </source>
</evidence>
<feature type="binding site" evidence="17">
    <location>
        <position position="451"/>
    </location>
    <ligand>
        <name>thiamine diphosphate</name>
        <dbReference type="ChEBI" id="CHEBI:58937"/>
    </ligand>
</feature>
<dbReference type="GO" id="GO:0004802">
    <property type="term" value="F:transketolase activity"/>
    <property type="evidence" value="ECO:0007669"/>
    <property type="project" value="UniProtKB-UniRule"/>
</dbReference>
<dbReference type="OrthoDB" id="8732661at2"/>
<evidence type="ECO:0000256" key="5">
    <source>
        <dbReference type="ARBA" id="ARBA00007131"/>
    </source>
</evidence>
<keyword evidence="23" id="KW-1185">Reference proteome</keyword>
<protein>
    <recommendedName>
        <fullName evidence="7 14">Transketolase</fullName>
        <ecNumber evidence="7 14">2.2.1.1</ecNumber>
    </recommendedName>
</protein>
<evidence type="ECO:0000256" key="1">
    <source>
        <dbReference type="ARBA" id="ARBA00001913"/>
    </source>
</evidence>
<evidence type="ECO:0000313" key="22">
    <source>
        <dbReference type="EMBL" id="QEC46907.1"/>
    </source>
</evidence>
<dbReference type="InterPro" id="IPR049557">
    <property type="entry name" value="Transketolase_CS"/>
</dbReference>
<evidence type="ECO:0000256" key="7">
    <source>
        <dbReference type="ARBA" id="ARBA00013152"/>
    </source>
</evidence>
<dbReference type="InterPro" id="IPR005474">
    <property type="entry name" value="Transketolase_N"/>
</dbReference>
<dbReference type="CDD" id="cd07033">
    <property type="entry name" value="TPP_PYR_DXS_TK_like"/>
    <property type="match status" value="1"/>
</dbReference>
<feature type="binding site" evidence="16">
    <location>
        <position position="269"/>
    </location>
    <ligand>
        <name>substrate</name>
    </ligand>
</feature>
<comment type="cofactor">
    <cofactor evidence="1">
        <name>Ca(2+)</name>
        <dbReference type="ChEBI" id="CHEBI:29108"/>
    </cofactor>
</comment>
<feature type="binding site" evidence="17">
    <location>
        <position position="192"/>
    </location>
    <ligand>
        <name>thiamine diphosphate</name>
        <dbReference type="ChEBI" id="CHEBI:58937"/>
    </ligand>
</feature>
<comment type="cofactor">
    <cofactor evidence="18">
        <name>Mg(2+)</name>
        <dbReference type="ChEBI" id="CHEBI:18420"/>
    </cofactor>
    <text evidence="18">Binds 1 Mg(2+) ion per subunit. Can also utilize other divalent metal cations, such as Ca(2+), Mn(2+) and Co(2+).</text>
</comment>
<dbReference type="FunFam" id="3.40.50.920:FF:000003">
    <property type="entry name" value="Transketolase"/>
    <property type="match status" value="1"/>
</dbReference>
<dbReference type="InterPro" id="IPR055152">
    <property type="entry name" value="Transketolase-like_C_2"/>
</dbReference>
<evidence type="ECO:0000256" key="19">
    <source>
        <dbReference type="PIRSR" id="PIRSR605478-5"/>
    </source>
</evidence>
<evidence type="ECO:0000256" key="2">
    <source>
        <dbReference type="ARBA" id="ARBA00001936"/>
    </source>
</evidence>
<dbReference type="EC" id="2.2.1.1" evidence="7 14"/>
<dbReference type="SUPFAM" id="SSF52518">
    <property type="entry name" value="Thiamin diphosphate-binding fold (THDP-binding)"/>
    <property type="match status" value="2"/>
</dbReference>
<feature type="binding site" evidence="16">
    <location>
        <position position="396"/>
    </location>
    <ligand>
        <name>substrate</name>
    </ligand>
</feature>
<feature type="binding site" evidence="16">
    <location>
        <position position="369"/>
    </location>
    <ligand>
        <name>substrate</name>
    </ligand>
</feature>
<feature type="binding site" evidence="16">
    <location>
        <position position="33"/>
    </location>
    <ligand>
        <name>substrate</name>
    </ligand>
</feature>
<evidence type="ECO:0000256" key="18">
    <source>
        <dbReference type="PIRSR" id="PIRSR605478-4"/>
    </source>
</evidence>
<dbReference type="AlphaFoldDB" id="A0A5B8U1Q2"/>
<feature type="active site" description="Proton donor" evidence="15">
    <location>
        <position position="424"/>
    </location>
</feature>
<keyword evidence="10 20" id="KW-0106">Calcium</keyword>
<dbReference type="Pfam" id="PF00456">
    <property type="entry name" value="Transketolase_N"/>
    <property type="match status" value="1"/>
</dbReference>
<comment type="cofactor">
    <cofactor evidence="20">
        <name>Mg(2+)</name>
        <dbReference type="ChEBI" id="CHEBI:18420"/>
    </cofactor>
    <cofactor evidence="20">
        <name>Ca(2+)</name>
        <dbReference type="ChEBI" id="CHEBI:29108"/>
    </cofactor>
    <cofactor evidence="20">
        <name>Mn(2+)</name>
        <dbReference type="ChEBI" id="CHEBI:29035"/>
    </cofactor>
    <cofactor evidence="20">
        <name>Co(2+)</name>
        <dbReference type="ChEBI" id="CHEBI:48828"/>
    </cofactor>
    <text evidence="20">Binds 1 Mg(2+) ion per subunit. Can also utilize other divalent metal cations, such as Ca(2+), Mn(2+) and Co(2+).</text>
</comment>
<accession>A0A5B8U1Q2</accession>
<feature type="binding site" evidence="17">
    <location>
        <position position="269"/>
    </location>
    <ligand>
        <name>thiamine diphosphate</name>
        <dbReference type="ChEBI" id="CHEBI:58937"/>
    </ligand>
</feature>
<keyword evidence="11 18" id="KW-0460">Magnesium</keyword>
<evidence type="ECO:0000313" key="23">
    <source>
        <dbReference type="Proteomes" id="UP000321805"/>
    </source>
</evidence>
<feature type="site" description="Important for catalytic activity" evidence="19">
    <location>
        <position position="33"/>
    </location>
</feature>
<dbReference type="InterPro" id="IPR029061">
    <property type="entry name" value="THDP-binding"/>
</dbReference>
<evidence type="ECO:0000256" key="13">
    <source>
        <dbReference type="ARBA" id="ARBA00049473"/>
    </source>
</evidence>
<evidence type="ECO:0000256" key="16">
    <source>
        <dbReference type="PIRSR" id="PIRSR605478-2"/>
    </source>
</evidence>
<feature type="binding site" evidence="18">
    <location>
        <position position="162"/>
    </location>
    <ligand>
        <name>Mg(2+)</name>
        <dbReference type="ChEBI" id="CHEBI:18420"/>
    </ligand>
</feature>
<evidence type="ECO:0000256" key="11">
    <source>
        <dbReference type="ARBA" id="ARBA00022842"/>
    </source>
</evidence>
<keyword evidence="12 17" id="KW-0786">Thiamine pyrophosphate</keyword>
<dbReference type="EMBL" id="CP042430">
    <property type="protein sequence ID" value="QEC46907.1"/>
    <property type="molecule type" value="Genomic_DNA"/>
</dbReference>
<organism evidence="22 23">
    <name type="scientific">Baekduia soli</name>
    <dbReference type="NCBI Taxonomy" id="496014"/>
    <lineage>
        <taxon>Bacteria</taxon>
        <taxon>Bacillati</taxon>
        <taxon>Actinomycetota</taxon>
        <taxon>Thermoleophilia</taxon>
        <taxon>Solirubrobacterales</taxon>
        <taxon>Baekduiaceae</taxon>
        <taxon>Baekduia</taxon>
    </lineage>
</organism>
<feature type="binding site" evidence="18">
    <location>
        <position position="194"/>
    </location>
    <ligand>
        <name>Mg(2+)</name>
        <dbReference type="ChEBI" id="CHEBI:18420"/>
    </ligand>
</feature>
<dbReference type="SUPFAM" id="SSF52922">
    <property type="entry name" value="TK C-terminal domain-like"/>
    <property type="match status" value="1"/>
</dbReference>
<comment type="similarity">
    <text evidence="5 20">Belongs to the transketolase family.</text>
</comment>
<keyword evidence="8 20" id="KW-0808">Transferase</keyword>
<evidence type="ECO:0000256" key="3">
    <source>
        <dbReference type="ARBA" id="ARBA00001941"/>
    </source>
</evidence>
<feature type="binding site" evidence="16">
    <location>
        <position position="475"/>
    </location>
    <ligand>
        <name>substrate</name>
    </ligand>
</feature>
<evidence type="ECO:0000256" key="20">
    <source>
        <dbReference type="RuleBase" id="RU004996"/>
    </source>
</evidence>
<comment type="cofactor">
    <cofactor evidence="3">
        <name>Co(2+)</name>
        <dbReference type="ChEBI" id="CHEBI:48828"/>
    </cofactor>
</comment>
<evidence type="ECO:0000256" key="14">
    <source>
        <dbReference type="NCBIfam" id="TIGR00232"/>
    </source>
</evidence>
<sequence length="675" mass="72222">MEAATSSASIDQLSVDTIRTLSMDGVQKANSGHPGLPMGMAPAAYVLFAKVMRHNPEDPDWPDRDRFVLSAGHGSMLLYSVLHLSGYDLPLDELKKFRQWGSLTPGHPERDRVHVTPGVEVTTGPLGQGFANGVGMALAERFLRERYGSEVMDHFTYAIVSDGDLMEGVASEAASLAGQYGLGKLIYLYDDNSISLDGPTSLSFDREDVAKRFEAYGWHVSEVHDANDVVALEAAITEGQRIADKPSLIRVTSIIGYPSPHKQGTSKAHGAALGEDEVRATKEVMGWDPDAHFLVPDGVYEQFAGDGRGAAAQAEWEERLATWRSANAELAREWDLAWEGGSYGGRPLPGLKDALRSMDWSDKDKIATRSAGQKVMAAFAPFVPTMVGGAADLSESTKTEFPGGDDERYSRAKAGRNMYFGVREHGMGGAVNGLAAHGGIVRPYGSTFLQFADYMRGSIRLGSLTGLRTAWVFTHDSVALGEDGPTHQPVEHLAGLRAIPGLTVLRPADARETAEAWRVILEDLEGPAALALSRQDLPILEIDPDGVGRGAYVVAPASGEARITLVGTGAEVHTAIEAQAILAGEGIAARVVSMPSWELFAGQDDAYRDEVLPATLPSVSVEAAITMGWERWVDRAVGIDRFGASAPGPEVLERLGITGEHVAQVAKDLLGAVSS</sequence>
<feature type="binding site" evidence="16">
    <location>
        <position position="483"/>
    </location>
    <ligand>
        <name>substrate</name>
    </ligand>
</feature>
<evidence type="ECO:0000256" key="9">
    <source>
        <dbReference type="ARBA" id="ARBA00022723"/>
    </source>
</evidence>
<dbReference type="GO" id="GO:0000287">
    <property type="term" value="F:magnesium ion binding"/>
    <property type="evidence" value="ECO:0007669"/>
    <property type="project" value="UniProtKB-ARBA"/>
</dbReference>
<dbReference type="FunFam" id="3.40.50.970:FF:000045">
    <property type="entry name" value="Transketolase"/>
    <property type="match status" value="1"/>
</dbReference>
<dbReference type="PROSITE" id="PS00801">
    <property type="entry name" value="TRANSKETOLASE_1"/>
    <property type="match status" value="1"/>
</dbReference>
<comment type="catalytic activity">
    <reaction evidence="13 20">
        <text>D-sedoheptulose 7-phosphate + D-glyceraldehyde 3-phosphate = aldehydo-D-ribose 5-phosphate + D-xylulose 5-phosphate</text>
        <dbReference type="Rhea" id="RHEA:10508"/>
        <dbReference type="ChEBI" id="CHEBI:57483"/>
        <dbReference type="ChEBI" id="CHEBI:57737"/>
        <dbReference type="ChEBI" id="CHEBI:58273"/>
        <dbReference type="ChEBI" id="CHEBI:59776"/>
        <dbReference type="EC" id="2.2.1.1"/>
    </reaction>
</comment>
<feature type="domain" description="Transketolase-like pyrimidine-binding" evidence="21">
    <location>
        <begin position="366"/>
        <end position="539"/>
    </location>
</feature>
<dbReference type="CDD" id="cd02012">
    <property type="entry name" value="TPP_TK"/>
    <property type="match status" value="1"/>
</dbReference>
<dbReference type="Pfam" id="PF02779">
    <property type="entry name" value="Transket_pyr"/>
    <property type="match status" value="1"/>
</dbReference>
<evidence type="ECO:0000256" key="17">
    <source>
        <dbReference type="PIRSR" id="PIRSR605478-3"/>
    </source>
</evidence>
<evidence type="ECO:0000259" key="21">
    <source>
        <dbReference type="SMART" id="SM00861"/>
    </source>
</evidence>